<sequence length="80" mass="9124">MYDFHMVQLLGLNKIRPIVISKNFNVRKIWNIISNSDMVKGPSGAQKGTVYTKYTKKGYTSSEYFSSTLGVDDCRLKINL</sequence>
<accession>A0A481YP93</accession>
<dbReference type="EMBL" id="MK500302">
    <property type="protein sequence ID" value="QBK85081.1"/>
    <property type="molecule type" value="Genomic_DNA"/>
</dbReference>
<protein>
    <submittedName>
        <fullName evidence="1">Uncharacterized protein</fullName>
    </submittedName>
</protein>
<evidence type="ECO:0000313" key="1">
    <source>
        <dbReference type="EMBL" id="QBK85081.1"/>
    </source>
</evidence>
<gene>
    <name evidence="1" type="ORF">LCDPAC02_02800</name>
</gene>
<organism evidence="1">
    <name type="scientific">Pithovirus LCDPAC02</name>
    <dbReference type="NCBI Taxonomy" id="2506601"/>
    <lineage>
        <taxon>Viruses</taxon>
        <taxon>Pithoviruses</taxon>
    </lineage>
</organism>
<proteinExistence type="predicted"/>
<reference evidence="1" key="1">
    <citation type="journal article" date="2019" name="MBio">
        <title>Virus Genomes from Deep Sea Sediments Expand the Ocean Megavirome and Support Independent Origins of Viral Gigantism.</title>
        <authorList>
            <person name="Backstrom D."/>
            <person name="Yutin N."/>
            <person name="Jorgensen S.L."/>
            <person name="Dharamshi J."/>
            <person name="Homa F."/>
            <person name="Zaremba-Niedwiedzka K."/>
            <person name="Spang A."/>
            <person name="Wolf Y.I."/>
            <person name="Koonin E.V."/>
            <person name="Ettema T.J."/>
        </authorList>
    </citation>
    <scope>NUCLEOTIDE SEQUENCE</scope>
</reference>
<name>A0A481YP93_9VIRU</name>